<feature type="region of interest" description="Disordered" evidence="6">
    <location>
        <begin position="296"/>
        <end position="320"/>
    </location>
</feature>
<dbReference type="InterPro" id="IPR049326">
    <property type="entry name" value="Rhodopsin_dom_fungi"/>
</dbReference>
<keyword evidence="10" id="KW-1185">Reference proteome</keyword>
<feature type="transmembrane region" description="Helical" evidence="7">
    <location>
        <begin position="65"/>
        <end position="89"/>
    </location>
</feature>
<evidence type="ECO:0000256" key="4">
    <source>
        <dbReference type="ARBA" id="ARBA00023136"/>
    </source>
</evidence>
<name>A0AAW0R7G7_9PEZI</name>
<evidence type="ECO:0000256" key="3">
    <source>
        <dbReference type="ARBA" id="ARBA00022989"/>
    </source>
</evidence>
<dbReference type="EMBL" id="JAQQWP010000002">
    <property type="protein sequence ID" value="KAK8129731.1"/>
    <property type="molecule type" value="Genomic_DNA"/>
</dbReference>
<keyword evidence="4 7" id="KW-0472">Membrane</keyword>
<comment type="subcellular location">
    <subcellularLocation>
        <location evidence="1">Membrane</location>
        <topology evidence="1">Multi-pass membrane protein</topology>
    </subcellularLocation>
</comment>
<sequence>MESLTGPQIQALAYEQSPIEPQGLAATIQAVTIFLLVFSTIVTVVRFIIRGWKTKFELLWGVDDYLAVIALALFMAASVFILLAVRFGLGTLDKDLNPLAMIRGAEYLSYWQMTYILSTTFTKASIALALMRLSKDRRYRYPLWATIIVNFGSSAGGLIAVFSNCQPLQATWNPMLGTCGSKEKVAQISLIVSVFQIVTDWFCALCPLFILHGLQMPKHTKYSIIGLLMLGGFASIATMLRIPYFKYYTITENYLYNVGMTCLWSMVEAGVGLIACSLPSLRKLVTFYNFSYGARSRGTDTGSRSQSAVQTGSRKSERKSHHMVLLSTLDVQGKGQSALKVSNAGDWDRLDDDASSMERIVGDNGRDGARWESNGHRRDMV</sequence>
<proteinExistence type="inferred from homology"/>
<feature type="region of interest" description="Disordered" evidence="6">
    <location>
        <begin position="358"/>
        <end position="381"/>
    </location>
</feature>
<evidence type="ECO:0000256" key="7">
    <source>
        <dbReference type="SAM" id="Phobius"/>
    </source>
</evidence>
<evidence type="ECO:0000259" key="8">
    <source>
        <dbReference type="Pfam" id="PF20684"/>
    </source>
</evidence>
<keyword evidence="3 7" id="KW-1133">Transmembrane helix</keyword>
<comment type="similarity">
    <text evidence="5">Belongs to the SAT4 family.</text>
</comment>
<dbReference type="PANTHER" id="PTHR33048">
    <property type="entry name" value="PTH11-LIKE INTEGRAL MEMBRANE PROTEIN (AFU_ORTHOLOGUE AFUA_5G11245)"/>
    <property type="match status" value="1"/>
</dbReference>
<organism evidence="9 10">
    <name type="scientific">Apiospora kogelbergensis</name>
    <dbReference type="NCBI Taxonomy" id="1337665"/>
    <lineage>
        <taxon>Eukaryota</taxon>
        <taxon>Fungi</taxon>
        <taxon>Dikarya</taxon>
        <taxon>Ascomycota</taxon>
        <taxon>Pezizomycotina</taxon>
        <taxon>Sordariomycetes</taxon>
        <taxon>Xylariomycetidae</taxon>
        <taxon>Amphisphaeriales</taxon>
        <taxon>Apiosporaceae</taxon>
        <taxon>Apiospora</taxon>
    </lineage>
</organism>
<feature type="compositionally biased region" description="Basic and acidic residues" evidence="6">
    <location>
        <begin position="360"/>
        <end position="381"/>
    </location>
</feature>
<feature type="transmembrane region" description="Helical" evidence="7">
    <location>
        <begin position="222"/>
        <end position="242"/>
    </location>
</feature>
<keyword evidence="2 7" id="KW-0812">Transmembrane</keyword>
<evidence type="ECO:0000256" key="1">
    <source>
        <dbReference type="ARBA" id="ARBA00004141"/>
    </source>
</evidence>
<dbReference type="InterPro" id="IPR052337">
    <property type="entry name" value="SAT4-like"/>
</dbReference>
<feature type="transmembrane region" description="Helical" evidence="7">
    <location>
        <begin position="254"/>
        <end position="278"/>
    </location>
</feature>
<feature type="transmembrane region" description="Helical" evidence="7">
    <location>
        <begin position="109"/>
        <end position="131"/>
    </location>
</feature>
<feature type="compositionally biased region" description="Polar residues" evidence="6">
    <location>
        <begin position="299"/>
        <end position="313"/>
    </location>
</feature>
<dbReference type="Proteomes" id="UP001392437">
    <property type="component" value="Unassembled WGS sequence"/>
</dbReference>
<reference evidence="9 10" key="1">
    <citation type="submission" date="2023-01" db="EMBL/GenBank/DDBJ databases">
        <title>Analysis of 21 Apiospora genomes using comparative genomics revels a genus with tremendous synthesis potential of carbohydrate active enzymes and secondary metabolites.</title>
        <authorList>
            <person name="Sorensen T."/>
        </authorList>
    </citation>
    <scope>NUCLEOTIDE SEQUENCE [LARGE SCALE GENOMIC DNA]</scope>
    <source>
        <strain evidence="9 10">CBS 117206</strain>
    </source>
</reference>
<dbReference type="PANTHER" id="PTHR33048:SF15">
    <property type="entry name" value="INTEGRAL MEMBRANE PROTEIN"/>
    <property type="match status" value="1"/>
</dbReference>
<feature type="transmembrane region" description="Helical" evidence="7">
    <location>
        <begin position="143"/>
        <end position="165"/>
    </location>
</feature>
<protein>
    <recommendedName>
        <fullName evidence="8">Rhodopsin domain-containing protein</fullName>
    </recommendedName>
</protein>
<feature type="transmembrane region" description="Helical" evidence="7">
    <location>
        <begin position="24"/>
        <end position="45"/>
    </location>
</feature>
<evidence type="ECO:0000256" key="6">
    <source>
        <dbReference type="SAM" id="MobiDB-lite"/>
    </source>
</evidence>
<comment type="caution">
    <text evidence="9">The sequence shown here is derived from an EMBL/GenBank/DDBJ whole genome shotgun (WGS) entry which is preliminary data.</text>
</comment>
<accession>A0AAW0R7G7</accession>
<evidence type="ECO:0000256" key="2">
    <source>
        <dbReference type="ARBA" id="ARBA00022692"/>
    </source>
</evidence>
<gene>
    <name evidence="9" type="ORF">PG999_002111</name>
</gene>
<evidence type="ECO:0000313" key="10">
    <source>
        <dbReference type="Proteomes" id="UP001392437"/>
    </source>
</evidence>
<feature type="domain" description="Rhodopsin" evidence="8">
    <location>
        <begin position="46"/>
        <end position="285"/>
    </location>
</feature>
<evidence type="ECO:0000256" key="5">
    <source>
        <dbReference type="ARBA" id="ARBA00038359"/>
    </source>
</evidence>
<dbReference type="Pfam" id="PF20684">
    <property type="entry name" value="Fung_rhodopsin"/>
    <property type="match status" value="1"/>
</dbReference>
<feature type="transmembrane region" description="Helical" evidence="7">
    <location>
        <begin position="185"/>
        <end position="210"/>
    </location>
</feature>
<dbReference type="GO" id="GO:0016020">
    <property type="term" value="C:membrane"/>
    <property type="evidence" value="ECO:0007669"/>
    <property type="project" value="UniProtKB-SubCell"/>
</dbReference>
<dbReference type="AlphaFoldDB" id="A0AAW0R7G7"/>
<evidence type="ECO:0000313" key="9">
    <source>
        <dbReference type="EMBL" id="KAK8129731.1"/>
    </source>
</evidence>